<dbReference type="HOGENOM" id="CLU_1270793_0_0_7"/>
<proteinExistence type="predicted"/>
<dbReference type="KEGG" id="gbm:Gbem_2978"/>
<dbReference type="InterPro" id="IPR052930">
    <property type="entry name" value="TA_antitoxin_MntA"/>
</dbReference>
<keyword evidence="3" id="KW-1185">Reference proteome</keyword>
<protein>
    <recommendedName>
        <fullName evidence="1">Polymerase beta nucleotidyltransferase domain-containing protein</fullName>
    </recommendedName>
</protein>
<dbReference type="InterPro" id="IPR018841">
    <property type="entry name" value="DUF2442"/>
</dbReference>
<organism evidence="2 3">
    <name type="scientific">Citrifermentans bemidjiense (strain ATCC BAA-1014 / DSM 16622 / JCM 12645 / Bem)</name>
    <name type="common">Geobacter bemidjiensis</name>
    <dbReference type="NCBI Taxonomy" id="404380"/>
    <lineage>
        <taxon>Bacteria</taxon>
        <taxon>Pseudomonadati</taxon>
        <taxon>Thermodesulfobacteriota</taxon>
        <taxon>Desulfuromonadia</taxon>
        <taxon>Geobacterales</taxon>
        <taxon>Geobacteraceae</taxon>
        <taxon>Citrifermentans</taxon>
    </lineage>
</organism>
<reference evidence="2 3" key="1">
    <citation type="submission" date="2008-07" db="EMBL/GenBank/DDBJ databases">
        <title>Complete sequence of Geobacter bemidjiensis BEM.</title>
        <authorList>
            <consortium name="US DOE Joint Genome Institute"/>
            <person name="Lucas S."/>
            <person name="Copeland A."/>
            <person name="Lapidus A."/>
            <person name="Glavina del Rio T."/>
            <person name="Dalin E."/>
            <person name="Tice H."/>
            <person name="Bruce D."/>
            <person name="Goodwin L."/>
            <person name="Pitluck S."/>
            <person name="Kiss H."/>
            <person name="Brettin T."/>
            <person name="Detter J.C."/>
            <person name="Han C."/>
            <person name="Kuske C.R."/>
            <person name="Schmutz J."/>
            <person name="Larimer F."/>
            <person name="Land M."/>
            <person name="Hauser L."/>
            <person name="Kyrpides N."/>
            <person name="Lykidis A."/>
            <person name="Lovley D."/>
            <person name="Richardson P."/>
        </authorList>
    </citation>
    <scope>NUCLEOTIDE SEQUENCE [LARGE SCALE GENOMIC DNA]</scope>
    <source>
        <strain evidence="3">ATCC BAA-1014 / DSM 16622 / JCM 12645 / Bem</strain>
    </source>
</reference>
<dbReference type="Gene3D" id="3.30.460.10">
    <property type="entry name" value="Beta Polymerase, domain 2"/>
    <property type="match status" value="1"/>
</dbReference>
<feature type="domain" description="Polymerase beta nucleotidyltransferase" evidence="1">
    <location>
        <begin position="90"/>
        <end position="179"/>
    </location>
</feature>
<dbReference type="RefSeq" id="WP_012531406.1">
    <property type="nucleotide sequence ID" value="NC_011146.1"/>
</dbReference>
<reference evidence="2 3" key="2">
    <citation type="journal article" date="2010" name="BMC Genomics">
        <title>The genome of Geobacter bemidjiensis, exemplar for the subsurface clade of Geobacter species that predominate in Fe(III)-reducing subsurface environments.</title>
        <authorList>
            <person name="Aklujkar M."/>
            <person name="Young N.D."/>
            <person name="Holmes D."/>
            <person name="Chavan M."/>
            <person name="Risso C."/>
            <person name="Kiss H.E."/>
            <person name="Han C.S."/>
            <person name="Land M.L."/>
            <person name="Lovley D.R."/>
        </authorList>
    </citation>
    <scope>NUCLEOTIDE SEQUENCE [LARGE SCALE GENOMIC DNA]</scope>
    <source>
        <strain evidence="3">ATCC BAA-1014 / DSM 16622 / JCM 12645 / Bem</strain>
    </source>
</reference>
<dbReference type="PANTHER" id="PTHR43852">
    <property type="entry name" value="NUCLEOTIDYLTRANSFERASE"/>
    <property type="match status" value="1"/>
</dbReference>
<dbReference type="InterPro" id="IPR043519">
    <property type="entry name" value="NT_sf"/>
</dbReference>
<dbReference type="STRING" id="404380.Gbem_2978"/>
<dbReference type="Proteomes" id="UP000008825">
    <property type="component" value="Chromosome"/>
</dbReference>
<evidence type="ECO:0000313" key="2">
    <source>
        <dbReference type="EMBL" id="ACH39981.1"/>
    </source>
</evidence>
<sequence length="217" mass="24542">MTQQMIKSVAAEAPSRVTIVWRSGKHTTVELAEYLDSPGYEKLREPAFFISAAVEEWGHGIEWGDGELGIDADTLYRLGKEQAGLAYVDAILKHHPTVQAIYLFGSYATEDERDDSDVDIALLLRPEESKMVGSLCQSPLHLELERLLNRNVDLINLRNVSTVLQKEVIFAERRIYDGDMYAADEFEMLTMSLYQKLNEERAGILQDAIRGGRLHQV</sequence>
<dbReference type="eggNOG" id="COG1669">
    <property type="taxonomic scope" value="Bacteria"/>
</dbReference>
<evidence type="ECO:0000313" key="3">
    <source>
        <dbReference type="Proteomes" id="UP000008825"/>
    </source>
</evidence>
<dbReference type="InterPro" id="IPR041633">
    <property type="entry name" value="Polbeta"/>
</dbReference>
<gene>
    <name evidence="2" type="ordered locus">Gbem_2978</name>
</gene>
<dbReference type="CDD" id="cd05403">
    <property type="entry name" value="NT_KNTase_like"/>
    <property type="match status" value="1"/>
</dbReference>
<name>B5E812_CITBB</name>
<dbReference type="Pfam" id="PF18765">
    <property type="entry name" value="Polbeta"/>
    <property type="match status" value="1"/>
</dbReference>
<dbReference type="Gene3D" id="3.30.2020.10">
    <property type="entry name" value="NE0471-like N-terminal domain"/>
    <property type="match status" value="1"/>
</dbReference>
<evidence type="ECO:0000259" key="1">
    <source>
        <dbReference type="Pfam" id="PF18765"/>
    </source>
</evidence>
<dbReference type="SUPFAM" id="SSF143880">
    <property type="entry name" value="NE0471 N-terminal domain-like"/>
    <property type="match status" value="1"/>
</dbReference>
<dbReference type="PANTHER" id="PTHR43852:SF2">
    <property type="entry name" value="PROTEIN ADENYLYLTRANSFERASE MNTA"/>
    <property type="match status" value="1"/>
</dbReference>
<dbReference type="AlphaFoldDB" id="B5E812"/>
<dbReference type="SUPFAM" id="SSF81301">
    <property type="entry name" value="Nucleotidyltransferase"/>
    <property type="match status" value="1"/>
</dbReference>
<dbReference type="InterPro" id="IPR036782">
    <property type="entry name" value="NE0471-like_N"/>
</dbReference>
<accession>B5E812</accession>
<dbReference type="Pfam" id="PF10387">
    <property type="entry name" value="DUF2442"/>
    <property type="match status" value="1"/>
</dbReference>
<dbReference type="EMBL" id="CP001124">
    <property type="protein sequence ID" value="ACH39981.1"/>
    <property type="molecule type" value="Genomic_DNA"/>
</dbReference>
<dbReference type="NCBIfam" id="NF047752">
    <property type="entry name" value="MntA_antitoxin"/>
    <property type="match status" value="1"/>
</dbReference>